<dbReference type="InterPro" id="IPR010998">
    <property type="entry name" value="Integrase_recombinase_N"/>
</dbReference>
<organism evidence="9 10">
    <name type="scientific">Microlunatus flavus</name>
    <dbReference type="NCBI Taxonomy" id="1036181"/>
    <lineage>
        <taxon>Bacteria</taxon>
        <taxon>Bacillati</taxon>
        <taxon>Actinomycetota</taxon>
        <taxon>Actinomycetes</taxon>
        <taxon>Propionibacteriales</taxon>
        <taxon>Propionibacteriaceae</taxon>
        <taxon>Microlunatus</taxon>
    </lineage>
</organism>
<evidence type="ECO:0000256" key="2">
    <source>
        <dbReference type="ARBA" id="ARBA00022908"/>
    </source>
</evidence>
<evidence type="ECO:0000256" key="3">
    <source>
        <dbReference type="ARBA" id="ARBA00023125"/>
    </source>
</evidence>
<dbReference type="InterPro" id="IPR004107">
    <property type="entry name" value="Integrase_SAM-like_N"/>
</dbReference>
<dbReference type="Pfam" id="PF14659">
    <property type="entry name" value="Phage_int_SAM_3"/>
    <property type="match status" value="1"/>
</dbReference>
<keyword evidence="2" id="KW-0229">DNA integration</keyword>
<evidence type="ECO:0000256" key="1">
    <source>
        <dbReference type="ARBA" id="ARBA00008857"/>
    </source>
</evidence>
<dbReference type="AlphaFoldDB" id="A0A1H9L9Q0"/>
<keyword evidence="10" id="KW-1185">Reference proteome</keyword>
<dbReference type="InterPro" id="IPR002104">
    <property type="entry name" value="Integrase_catalytic"/>
</dbReference>
<evidence type="ECO:0000313" key="9">
    <source>
        <dbReference type="EMBL" id="SER07949.1"/>
    </source>
</evidence>
<evidence type="ECO:0000256" key="4">
    <source>
        <dbReference type="ARBA" id="ARBA00023172"/>
    </source>
</evidence>
<proteinExistence type="inferred from homology"/>
<dbReference type="InterPro" id="IPR058717">
    <property type="entry name" value="Phage_L5_Integrase_N"/>
</dbReference>
<name>A0A1H9L9Q0_9ACTN</name>
<feature type="region of interest" description="Disordered" evidence="6">
    <location>
        <begin position="364"/>
        <end position="408"/>
    </location>
</feature>
<evidence type="ECO:0000256" key="6">
    <source>
        <dbReference type="SAM" id="MobiDB-lite"/>
    </source>
</evidence>
<feature type="domain" description="Core-binding (CB)" evidence="8">
    <location>
        <begin position="65"/>
        <end position="146"/>
    </location>
</feature>
<reference evidence="10" key="1">
    <citation type="submission" date="2016-10" db="EMBL/GenBank/DDBJ databases">
        <authorList>
            <person name="Varghese N."/>
            <person name="Submissions S."/>
        </authorList>
    </citation>
    <scope>NUCLEOTIDE SEQUENCE [LARGE SCALE GENOMIC DNA]</scope>
    <source>
        <strain evidence="10">CGMCC 4.6856</strain>
    </source>
</reference>
<dbReference type="SUPFAM" id="SSF56349">
    <property type="entry name" value="DNA breaking-rejoining enzymes"/>
    <property type="match status" value="1"/>
</dbReference>
<dbReference type="GO" id="GO:0003677">
    <property type="term" value="F:DNA binding"/>
    <property type="evidence" value="ECO:0007669"/>
    <property type="project" value="UniProtKB-UniRule"/>
</dbReference>
<sequence length="446" mass="49936">MTARRLFGSLRQRESGRWQIRYRTKDGGRVAWPETYARRADAARVLAELERQAQVGGKWLDGSKVLFGTYAEEWLLDNPRLRPRTADVYRSLYRRHLAPRLAGVPLGQLDTAVVRQWRSAALKGGTSSTMVAKAYRLLRAILNSAMTEDELITVNPCRIRGAGEERSPERPVLSLEQLEALAGLVPDRWRAFVLLKTFASLRWGEITALTRADLDLEQRTVRVRRQFLQVPGGLQVGPPKSRAGLRTVSFPAAILPELRRHLDAYSSPGADGLIFPTEHGQPWRRSNFNTAARWREACAEVGVPQLHLHDLRHTGNTFAAQSGASLRDLMARMGHDSPAAALIYQHSSQVADRAIAEALDRRVETHRRRVQDRSQRSDSPKADAALGPVGGPRRREDTDLGPKKDLETALTRADGLERTTGIEPAYSAWEADVLPLNYVRRPPVRA</sequence>
<comment type="similarity">
    <text evidence="1">Belongs to the 'phage' integrase family.</text>
</comment>
<dbReference type="InterPro" id="IPR050090">
    <property type="entry name" value="Tyrosine_recombinase_XerCD"/>
</dbReference>
<feature type="compositionally biased region" description="Basic and acidic residues" evidence="6">
    <location>
        <begin position="371"/>
        <end position="381"/>
    </location>
</feature>
<evidence type="ECO:0000259" key="8">
    <source>
        <dbReference type="PROSITE" id="PS51900"/>
    </source>
</evidence>
<dbReference type="Pfam" id="PF26003">
    <property type="entry name" value="Integrase_N_phage"/>
    <property type="match status" value="1"/>
</dbReference>
<gene>
    <name evidence="9" type="ORF">SAMN05421756_108215</name>
</gene>
<dbReference type="Proteomes" id="UP000198504">
    <property type="component" value="Unassembled WGS sequence"/>
</dbReference>
<dbReference type="Gene3D" id="1.10.443.10">
    <property type="entry name" value="Intergrase catalytic core"/>
    <property type="match status" value="1"/>
</dbReference>
<dbReference type="PROSITE" id="PS51900">
    <property type="entry name" value="CB"/>
    <property type="match status" value="1"/>
</dbReference>
<evidence type="ECO:0000259" key="7">
    <source>
        <dbReference type="PROSITE" id="PS51898"/>
    </source>
</evidence>
<dbReference type="GO" id="GO:0006310">
    <property type="term" value="P:DNA recombination"/>
    <property type="evidence" value="ECO:0007669"/>
    <property type="project" value="UniProtKB-KW"/>
</dbReference>
<feature type="domain" description="Tyr recombinase" evidence="7">
    <location>
        <begin position="168"/>
        <end position="357"/>
    </location>
</feature>
<dbReference type="PANTHER" id="PTHR30349">
    <property type="entry name" value="PHAGE INTEGRASE-RELATED"/>
    <property type="match status" value="1"/>
</dbReference>
<dbReference type="Gene3D" id="1.10.150.130">
    <property type="match status" value="1"/>
</dbReference>
<dbReference type="InterPro" id="IPR013762">
    <property type="entry name" value="Integrase-like_cat_sf"/>
</dbReference>
<dbReference type="EMBL" id="FOFA01000008">
    <property type="protein sequence ID" value="SER07949.1"/>
    <property type="molecule type" value="Genomic_DNA"/>
</dbReference>
<dbReference type="STRING" id="1036181.SAMN05421756_108215"/>
<keyword evidence="4" id="KW-0233">DNA recombination</keyword>
<dbReference type="PROSITE" id="PS51898">
    <property type="entry name" value="TYR_RECOMBINASE"/>
    <property type="match status" value="1"/>
</dbReference>
<evidence type="ECO:0000256" key="5">
    <source>
        <dbReference type="PROSITE-ProRule" id="PRU01248"/>
    </source>
</evidence>
<dbReference type="Pfam" id="PF00589">
    <property type="entry name" value="Phage_integrase"/>
    <property type="match status" value="1"/>
</dbReference>
<dbReference type="InterPro" id="IPR011010">
    <property type="entry name" value="DNA_brk_join_enz"/>
</dbReference>
<protein>
    <submittedName>
        <fullName evidence="9">Site-specific recombinase XerD</fullName>
    </submittedName>
</protein>
<feature type="compositionally biased region" description="Basic and acidic residues" evidence="6">
    <location>
        <begin position="393"/>
        <end position="407"/>
    </location>
</feature>
<evidence type="ECO:0000313" key="10">
    <source>
        <dbReference type="Proteomes" id="UP000198504"/>
    </source>
</evidence>
<dbReference type="InterPro" id="IPR044068">
    <property type="entry name" value="CB"/>
</dbReference>
<dbReference type="PANTHER" id="PTHR30349:SF64">
    <property type="entry name" value="PROPHAGE INTEGRASE INTD-RELATED"/>
    <property type="match status" value="1"/>
</dbReference>
<accession>A0A1H9L9Q0</accession>
<keyword evidence="3 5" id="KW-0238">DNA-binding</keyword>
<dbReference type="GO" id="GO:0015074">
    <property type="term" value="P:DNA integration"/>
    <property type="evidence" value="ECO:0007669"/>
    <property type="project" value="UniProtKB-KW"/>
</dbReference>
<dbReference type="CDD" id="cd01189">
    <property type="entry name" value="INT_ICEBs1_C_like"/>
    <property type="match status" value="1"/>
</dbReference>